<dbReference type="EMBL" id="SNSC02000010">
    <property type="protein sequence ID" value="TID20908.1"/>
    <property type="molecule type" value="Genomic_DNA"/>
</dbReference>
<reference evidence="2 3" key="1">
    <citation type="submission" date="2019-04" db="EMBL/GenBank/DDBJ databases">
        <title>High contiguity whole genome sequence and gene annotation resource for two Venturia nashicola isolates.</title>
        <authorList>
            <person name="Prokchorchik M."/>
            <person name="Won K."/>
            <person name="Lee Y."/>
            <person name="Choi E.D."/>
            <person name="Segonzac C."/>
            <person name="Sohn K.H."/>
        </authorList>
    </citation>
    <scope>NUCLEOTIDE SEQUENCE [LARGE SCALE GENOMIC DNA]</scope>
    <source>
        <strain evidence="2 3">PRI2</strain>
    </source>
</reference>
<feature type="region of interest" description="Disordered" evidence="1">
    <location>
        <begin position="11"/>
        <end position="30"/>
    </location>
</feature>
<sequence length="69" mass="7697">MESLCYRAFTSTPFPSPASDPISDPLSDPLSDPSQPNFLVATILPTYYYTTFTRRLVFEHRELGPAAKA</sequence>
<dbReference type="Proteomes" id="UP000298493">
    <property type="component" value="Unassembled WGS sequence"/>
</dbReference>
<dbReference type="AlphaFoldDB" id="A0A4Z1P114"/>
<name>A0A4Z1P114_9PEZI</name>
<comment type="caution">
    <text evidence="2">The sequence shown here is derived from an EMBL/GenBank/DDBJ whole genome shotgun (WGS) entry which is preliminary data.</text>
</comment>
<keyword evidence="3" id="KW-1185">Reference proteome</keyword>
<feature type="compositionally biased region" description="Low complexity" evidence="1">
    <location>
        <begin position="17"/>
        <end position="30"/>
    </location>
</feature>
<protein>
    <submittedName>
        <fullName evidence="2">Uncharacterized protein</fullName>
    </submittedName>
</protein>
<evidence type="ECO:0000256" key="1">
    <source>
        <dbReference type="SAM" id="MobiDB-lite"/>
    </source>
</evidence>
<evidence type="ECO:0000313" key="3">
    <source>
        <dbReference type="Proteomes" id="UP000298493"/>
    </source>
</evidence>
<organism evidence="2 3">
    <name type="scientific">Venturia nashicola</name>
    <dbReference type="NCBI Taxonomy" id="86259"/>
    <lineage>
        <taxon>Eukaryota</taxon>
        <taxon>Fungi</taxon>
        <taxon>Dikarya</taxon>
        <taxon>Ascomycota</taxon>
        <taxon>Pezizomycotina</taxon>
        <taxon>Dothideomycetes</taxon>
        <taxon>Pleosporomycetidae</taxon>
        <taxon>Venturiales</taxon>
        <taxon>Venturiaceae</taxon>
        <taxon>Venturia</taxon>
    </lineage>
</organism>
<proteinExistence type="predicted"/>
<gene>
    <name evidence="2" type="ORF">E6O75_ATG05673</name>
</gene>
<evidence type="ECO:0000313" key="2">
    <source>
        <dbReference type="EMBL" id="TID20908.1"/>
    </source>
</evidence>
<accession>A0A4Z1P114</accession>